<proteinExistence type="predicted"/>
<gene>
    <name evidence="2" type="ORF">Trco_003968</name>
</gene>
<dbReference type="InterPro" id="IPR002575">
    <property type="entry name" value="Aminoglycoside_PTrfase"/>
</dbReference>
<evidence type="ECO:0000313" key="2">
    <source>
        <dbReference type="EMBL" id="KAH6607655.1"/>
    </source>
</evidence>
<keyword evidence="3" id="KW-1185">Reference proteome</keyword>
<comment type="caution">
    <text evidence="2">The sequence shown here is derived from an EMBL/GenBank/DDBJ whole genome shotgun (WGS) entry which is preliminary data.</text>
</comment>
<protein>
    <recommendedName>
        <fullName evidence="1">Aminoglycoside phosphotransferase domain-containing protein</fullName>
    </recommendedName>
</protein>
<reference evidence="2" key="1">
    <citation type="submission" date="2021-08" db="EMBL/GenBank/DDBJ databases">
        <title>Chromosome-Level Trichoderma cornu-damae using Hi-C Data.</title>
        <authorList>
            <person name="Kim C.S."/>
        </authorList>
    </citation>
    <scope>NUCLEOTIDE SEQUENCE</scope>
    <source>
        <strain evidence="2">KA19-0412C</strain>
    </source>
</reference>
<dbReference type="OrthoDB" id="5598852at2759"/>
<dbReference type="EMBL" id="JAIWOZ010000003">
    <property type="protein sequence ID" value="KAH6607655.1"/>
    <property type="molecule type" value="Genomic_DNA"/>
</dbReference>
<evidence type="ECO:0000313" key="3">
    <source>
        <dbReference type="Proteomes" id="UP000827724"/>
    </source>
</evidence>
<name>A0A9P8QJT2_9HYPO</name>
<feature type="domain" description="Aminoglycoside phosphotransferase" evidence="1">
    <location>
        <begin position="165"/>
        <end position="269"/>
    </location>
</feature>
<dbReference type="Proteomes" id="UP000827724">
    <property type="component" value="Unassembled WGS sequence"/>
</dbReference>
<dbReference type="Gene3D" id="3.90.1200.10">
    <property type="match status" value="1"/>
</dbReference>
<dbReference type="AlphaFoldDB" id="A0A9P8QJT2"/>
<organism evidence="2 3">
    <name type="scientific">Trichoderma cornu-damae</name>
    <dbReference type="NCBI Taxonomy" id="654480"/>
    <lineage>
        <taxon>Eukaryota</taxon>
        <taxon>Fungi</taxon>
        <taxon>Dikarya</taxon>
        <taxon>Ascomycota</taxon>
        <taxon>Pezizomycotina</taxon>
        <taxon>Sordariomycetes</taxon>
        <taxon>Hypocreomycetidae</taxon>
        <taxon>Hypocreales</taxon>
        <taxon>Hypocreaceae</taxon>
        <taxon>Trichoderma</taxon>
    </lineage>
</organism>
<dbReference type="Pfam" id="PF01636">
    <property type="entry name" value="APH"/>
    <property type="match status" value="1"/>
</dbReference>
<accession>A0A9P8QJT2</accession>
<dbReference type="SUPFAM" id="SSF56112">
    <property type="entry name" value="Protein kinase-like (PK-like)"/>
    <property type="match status" value="1"/>
</dbReference>
<dbReference type="InterPro" id="IPR011009">
    <property type="entry name" value="Kinase-like_dom_sf"/>
</dbReference>
<sequence length="335" mass="37930">MFPEAQHRVFMLQNRKLWRRAAAELYAYYAMSVTGERFSNEAGIAKFFEKTSAARSACDARARELVGGSVVPVRIQDDGSYSVYAGPDLEYVVQFRLKSLHVKTKTTTLARTIYGSLVPEVSFQGQLGGEMDGKEPLSVYLMSRIRGITHLDYILAHGSPENSQDNFTWRKNLMADVARFFAISWKTPQKVDSAYRDRLGQEYSQKLQLLLTALPDRFHPHIQGCIRSMGAILSLPMVLTHREFGYRNLIVNEASCRLVGVVDWAEAEVCPFGLNLKSLECLTGKLLLRDGWKRYEDHADLHRVFWDTFKQEVGGLTEDSKTGYQAGKDHGLTAF</sequence>
<evidence type="ECO:0000259" key="1">
    <source>
        <dbReference type="Pfam" id="PF01636"/>
    </source>
</evidence>